<dbReference type="OrthoDB" id="3572539at2"/>
<protein>
    <recommendedName>
        <fullName evidence="1">Diphthamide synthase domain-containing protein</fullName>
    </recommendedName>
</protein>
<dbReference type="RefSeq" id="WP_013630120.1">
    <property type="nucleotide sequence ID" value="NC_015174.1"/>
</dbReference>
<name>F0SSS3_RUBBR</name>
<evidence type="ECO:0000259" key="1">
    <source>
        <dbReference type="Pfam" id="PF01902"/>
    </source>
</evidence>
<dbReference type="Proteomes" id="UP000006860">
    <property type="component" value="Chromosome"/>
</dbReference>
<dbReference type="Gene3D" id="3.40.50.620">
    <property type="entry name" value="HUPs"/>
    <property type="match status" value="1"/>
</dbReference>
<feature type="domain" description="Diphthamide synthase" evidence="1">
    <location>
        <begin position="1"/>
        <end position="216"/>
    </location>
</feature>
<dbReference type="eggNOG" id="COG2102">
    <property type="taxonomic scope" value="Bacteria"/>
</dbReference>
<evidence type="ECO:0000313" key="3">
    <source>
        <dbReference type="Proteomes" id="UP000006860"/>
    </source>
</evidence>
<dbReference type="InterPro" id="IPR002761">
    <property type="entry name" value="Diphthami_syn_dom"/>
</dbReference>
<gene>
    <name evidence="2" type="ordered locus">Plabr_3815</name>
</gene>
<accession>F0SSS3</accession>
<reference evidence="3" key="1">
    <citation type="submission" date="2011-02" db="EMBL/GenBank/DDBJ databases">
        <title>The complete genome of Planctomyces brasiliensis DSM 5305.</title>
        <authorList>
            <person name="Lucas S."/>
            <person name="Copeland A."/>
            <person name="Lapidus A."/>
            <person name="Bruce D."/>
            <person name="Goodwin L."/>
            <person name="Pitluck S."/>
            <person name="Kyrpides N."/>
            <person name="Mavromatis K."/>
            <person name="Pagani I."/>
            <person name="Ivanova N."/>
            <person name="Ovchinnikova G."/>
            <person name="Lu M."/>
            <person name="Detter J.C."/>
            <person name="Han C."/>
            <person name="Land M."/>
            <person name="Hauser L."/>
            <person name="Markowitz V."/>
            <person name="Cheng J.-F."/>
            <person name="Hugenholtz P."/>
            <person name="Woyke T."/>
            <person name="Wu D."/>
            <person name="Tindall B."/>
            <person name="Pomrenke H.G."/>
            <person name="Brambilla E."/>
            <person name="Klenk H.-P."/>
            <person name="Eisen J.A."/>
        </authorList>
    </citation>
    <scope>NUCLEOTIDE SEQUENCE [LARGE SCALE GENOMIC DNA]</scope>
    <source>
        <strain evidence="3">ATCC 49424 / DSM 5305 / JCM 21570 / NBRC 103401 / IFAM 1448</strain>
    </source>
</reference>
<sequence>MNVLVSWSSGKDSSWMLHQLQQSEGIQLAGLLTTVNSDNNRVAMHGVRHALVEEQAALAELELWSVPLPFPCSNSAYEETMGRIFVNAAEQDIDVIAFGDLYLADIRKYRERQLRPLPIKPIFPIWLENGSTQQLAQSMIQSGFRTILTCVDSRQLSPEFLGREFDEQFLRDLPASVDPCGENGEFHTFCYAGPHFDGQVNFRTGETVERDGFYFLDLVSGDACISET</sequence>
<dbReference type="SUPFAM" id="SSF52402">
    <property type="entry name" value="Adenine nucleotide alpha hydrolases-like"/>
    <property type="match status" value="1"/>
</dbReference>
<dbReference type="Pfam" id="PF01902">
    <property type="entry name" value="Diphthami_syn_2"/>
    <property type="match status" value="1"/>
</dbReference>
<keyword evidence="3" id="KW-1185">Reference proteome</keyword>
<dbReference type="Gene3D" id="3.90.1490.10">
    <property type="entry name" value="putative n-type atp pyrophosphatase, domain 2"/>
    <property type="match status" value="1"/>
</dbReference>
<dbReference type="InterPro" id="IPR014729">
    <property type="entry name" value="Rossmann-like_a/b/a_fold"/>
</dbReference>
<dbReference type="HOGENOM" id="CLU_010289_1_1_0"/>
<dbReference type="KEGG" id="pbs:Plabr_3815"/>
<evidence type="ECO:0000313" key="2">
    <source>
        <dbReference type="EMBL" id="ADY61401.1"/>
    </source>
</evidence>
<organism evidence="2 3">
    <name type="scientific">Rubinisphaera brasiliensis (strain ATCC 49424 / DSM 5305 / JCM 21570 / IAM 15109 / NBRC 103401 / IFAM 1448)</name>
    <name type="common">Planctomyces brasiliensis</name>
    <dbReference type="NCBI Taxonomy" id="756272"/>
    <lineage>
        <taxon>Bacteria</taxon>
        <taxon>Pseudomonadati</taxon>
        <taxon>Planctomycetota</taxon>
        <taxon>Planctomycetia</taxon>
        <taxon>Planctomycetales</taxon>
        <taxon>Planctomycetaceae</taxon>
        <taxon>Rubinisphaera</taxon>
    </lineage>
</organism>
<dbReference type="EMBL" id="CP002546">
    <property type="protein sequence ID" value="ADY61401.1"/>
    <property type="molecule type" value="Genomic_DNA"/>
</dbReference>
<dbReference type="AlphaFoldDB" id="F0SSS3"/>
<proteinExistence type="predicted"/>
<dbReference type="STRING" id="756272.Plabr_3815"/>